<comment type="caution">
    <text evidence="1">The sequence shown here is derived from an EMBL/GenBank/DDBJ whole genome shotgun (WGS) entry which is preliminary data.</text>
</comment>
<proteinExistence type="predicted"/>
<gene>
    <name evidence="1" type="ORF">NM688_g8280</name>
</gene>
<keyword evidence="2" id="KW-1185">Reference proteome</keyword>
<evidence type="ECO:0000313" key="2">
    <source>
        <dbReference type="Proteomes" id="UP001148662"/>
    </source>
</evidence>
<protein>
    <submittedName>
        <fullName evidence="1">Uncharacterized protein</fullName>
    </submittedName>
</protein>
<dbReference type="EMBL" id="JANHOG010002178">
    <property type="protein sequence ID" value="KAJ3526274.1"/>
    <property type="molecule type" value="Genomic_DNA"/>
</dbReference>
<name>A0ACC1RUZ0_9APHY</name>
<sequence>MASSPTSRRASKEDKQAQGDEQNAKKVEKSGSFWPTWQSVRELWSDISPFEWDVLVASTCFKVLLFPSYRSTDFEVHRNWLAITHSLPISRWYYDTTSEWTLDYPPFFAYFEKVLSIPAYFIDPKIVDLNNLNYDSWSVIAYQRTTVILTELVLGAAVHRFIRGSTDPSMQKIISASLFLHPGFLIVDHIHFQYNGFMFGILLWSILMARNGNKLASGFLFAVLLNFKHIYMYLAPAYFIYLLRSFCLSPSGALLPSHFLSLANAVILVFLVSLGPFLLMGQLPQLLSRLFPFTRGLNHAYWAPNAWALVTAADRVLLKVAQQFHVEGLQINASGVASTSRGLVGDTVFAVLPNIKPIHTFIVTIAFQVVYLIKLWRTPTYKSFLTALTLCGYTSFMFGWHVHEKAILLVLVPLSLLAAENQAFFRTFTLASVAGVFSLFPLMFTPAETFVKVAYSLAWAFLVLPPISKRVYEFPRSLPFVILDTLERAYIAGFALLQLFVLAFPLFSRTKLQGIEDEKGGMAFLPLMLTSVYCAVGLVWAFVRLSVIYLRQM</sequence>
<evidence type="ECO:0000313" key="1">
    <source>
        <dbReference type="EMBL" id="KAJ3526274.1"/>
    </source>
</evidence>
<dbReference type="Proteomes" id="UP001148662">
    <property type="component" value="Unassembled WGS sequence"/>
</dbReference>
<organism evidence="1 2">
    <name type="scientific">Phlebia brevispora</name>
    <dbReference type="NCBI Taxonomy" id="194682"/>
    <lineage>
        <taxon>Eukaryota</taxon>
        <taxon>Fungi</taxon>
        <taxon>Dikarya</taxon>
        <taxon>Basidiomycota</taxon>
        <taxon>Agaricomycotina</taxon>
        <taxon>Agaricomycetes</taxon>
        <taxon>Polyporales</taxon>
        <taxon>Meruliaceae</taxon>
        <taxon>Phlebia</taxon>
    </lineage>
</organism>
<accession>A0ACC1RUZ0</accession>
<reference evidence="1" key="1">
    <citation type="submission" date="2022-07" db="EMBL/GenBank/DDBJ databases">
        <title>Genome Sequence of Phlebia brevispora.</title>
        <authorList>
            <person name="Buettner E."/>
        </authorList>
    </citation>
    <scope>NUCLEOTIDE SEQUENCE</scope>
    <source>
        <strain evidence="1">MPL23</strain>
    </source>
</reference>